<feature type="chain" id="PRO_5024806607" description="Outer membrane protein" evidence="1">
    <location>
        <begin position="18"/>
        <end position="335"/>
    </location>
</feature>
<gene>
    <name evidence="2" type="ORF">Helico5904_1990</name>
</gene>
<dbReference type="EMBL" id="MN577569">
    <property type="protein sequence ID" value="QGT50527.1"/>
    <property type="molecule type" value="Genomic_DNA"/>
</dbReference>
<keyword evidence="1" id="KW-0732">Signal</keyword>
<accession>A0A650EL58</accession>
<dbReference type="InterPro" id="IPR037107">
    <property type="entry name" value="Put_OMP_sf"/>
</dbReference>
<dbReference type="Pfam" id="PF09982">
    <property type="entry name" value="LpxR"/>
    <property type="match status" value="1"/>
</dbReference>
<dbReference type="Gene3D" id="2.40.128.140">
    <property type="entry name" value="Outer membrane protein"/>
    <property type="match status" value="1"/>
</dbReference>
<dbReference type="InterPro" id="IPR018707">
    <property type="entry name" value="LpxR"/>
</dbReference>
<evidence type="ECO:0000313" key="2">
    <source>
        <dbReference type="EMBL" id="QGT50527.1"/>
    </source>
</evidence>
<dbReference type="AlphaFoldDB" id="A0A650EL58"/>
<protein>
    <recommendedName>
        <fullName evidence="3">Outer membrane protein</fullName>
    </recommendedName>
</protein>
<feature type="signal peptide" evidence="1">
    <location>
        <begin position="1"/>
        <end position="17"/>
    </location>
</feature>
<proteinExistence type="predicted"/>
<reference evidence="2" key="1">
    <citation type="journal article" date="2020" name="J. ISSAAS">
        <title>Lactobacilli and other gastrointestinal microbiota of Peromyscus leucopus, reservoir host for agents of Lyme disease and other zoonoses in North America.</title>
        <authorList>
            <person name="Milovic A."/>
            <person name="Bassam K."/>
            <person name="Shao H."/>
            <person name="Chatzistamou I."/>
            <person name="Tufts D.M."/>
            <person name="Diuk-Wasser M."/>
            <person name="Barbour A.G."/>
        </authorList>
    </citation>
    <scope>NUCLEOTIDE SEQUENCE</scope>
    <source>
        <strain evidence="2">LL4</strain>
    </source>
</reference>
<evidence type="ECO:0008006" key="3">
    <source>
        <dbReference type="Google" id="ProtNLM"/>
    </source>
</evidence>
<name>A0A650EL58_9HELI</name>
<organism evidence="2">
    <name type="scientific">uncultured Helicobacter sp</name>
    <dbReference type="NCBI Taxonomy" id="175537"/>
    <lineage>
        <taxon>Bacteria</taxon>
        <taxon>Pseudomonadati</taxon>
        <taxon>Campylobacterota</taxon>
        <taxon>Epsilonproteobacteria</taxon>
        <taxon>Campylobacterales</taxon>
        <taxon>Helicobacteraceae</taxon>
        <taxon>Helicobacter</taxon>
        <taxon>environmental samples</taxon>
    </lineage>
</organism>
<evidence type="ECO:0000256" key="1">
    <source>
        <dbReference type="SAM" id="SignalP"/>
    </source>
</evidence>
<sequence>MIKYIHLFLFLATFAHAFSPYSKHTLSLTHENDAFIADSPDRYYTSGLGLIYSSSEMDLQNNQKCKNDICKPYKLHFLTYIDPLLWAKKHQTKFTRYQVGLTQKLFTPSSNSKEFARDDRPFSGILTGFFSVQHRRENSLEDISLSLGVVGKNALGKQTQNGVHHLIDVASWEWNNQIPNDIFILLSYDYLHRFYLFDTPFISMDIAPFGGFELGNYNANMSVGSYVRVGYHLSESLLPSRLHHGIPSASIGNGLYIYAFGSVRGLGIGYNRLITGATSSFNDVSIRHLNYAFEWGVAVGWKGFSVIFSRIYQGKEFEKQPKFNPYGSLTLSVAF</sequence>